<dbReference type="Gene3D" id="3.40.50.300">
    <property type="entry name" value="P-loop containing nucleotide triphosphate hydrolases"/>
    <property type="match status" value="1"/>
</dbReference>
<dbReference type="Proteomes" id="UP000189670">
    <property type="component" value="Unassembled WGS sequence"/>
</dbReference>
<gene>
    <name evidence="2" type="ORF">OMM_00549</name>
</gene>
<protein>
    <recommendedName>
        <fullName evidence="4">Rad50/SbcC-type AAA domain-containing protein</fullName>
    </recommendedName>
</protein>
<dbReference type="InterPro" id="IPR027417">
    <property type="entry name" value="P-loop_NTPase"/>
</dbReference>
<keyword evidence="1" id="KW-0175">Coiled coil</keyword>
<dbReference type="SUPFAM" id="SSF52540">
    <property type="entry name" value="P-loop containing nucleoside triphosphate hydrolases"/>
    <property type="match status" value="1"/>
</dbReference>
<proteinExistence type="predicted"/>
<organism evidence="2 3">
    <name type="scientific">Candidatus Magnetoglobus multicellularis str. Araruama</name>
    <dbReference type="NCBI Taxonomy" id="890399"/>
    <lineage>
        <taxon>Bacteria</taxon>
        <taxon>Pseudomonadati</taxon>
        <taxon>Thermodesulfobacteriota</taxon>
        <taxon>Desulfobacteria</taxon>
        <taxon>Desulfobacterales</taxon>
        <taxon>Desulfobacteraceae</taxon>
        <taxon>Candidatus Magnetoglobus</taxon>
    </lineage>
</organism>
<feature type="coiled-coil region" evidence="1">
    <location>
        <begin position="289"/>
        <end position="347"/>
    </location>
</feature>
<sequence length="441" mass="50929">MTIKQLKCDKKEIKMYIKNITVQNFKAIAFESLELNGSSVIVLAGNNKGKTSLLTGMIDRLRSKKPSIIVKEGQKDGKTILELTDGSRFEWSYNDQDKEKIVYITNDNMQETNIIKKLGTKYFGIHFDIDKFLNSSPGEQTKSLLSLIGLDLTQLEKKSKKAYDERTFARKQYLRLKNSPVVKPEQTDYSSKINELNNEITMRISKGQEYIESLQVENQKISEFNSKQELLQFEYAAAERMYKELLSHKGTVFAPCIDFKKLAIMMADIKKPAPRKKLKPLAIQDKFKYSDLQKQLEALKHKQSLYDENLRKYNEWVKDGLNAKVEKEQAEKLYTDIMQEKKQLIKEAGLPDDFEIQDDGIYYNGYLLNDTQISSSQKYIAGLKLASMKIGRVRTLHFDASTLDKNSLAEVNKWANQNDLQLLIERPDFDAGQITYQILEK</sequence>
<dbReference type="AlphaFoldDB" id="A0A1V1PGH5"/>
<evidence type="ECO:0000313" key="2">
    <source>
        <dbReference type="EMBL" id="ETR73967.1"/>
    </source>
</evidence>
<evidence type="ECO:0000256" key="1">
    <source>
        <dbReference type="SAM" id="Coils"/>
    </source>
</evidence>
<dbReference type="EMBL" id="ATBP01000028">
    <property type="protein sequence ID" value="ETR73967.1"/>
    <property type="molecule type" value="Genomic_DNA"/>
</dbReference>
<reference evidence="3" key="1">
    <citation type="submission" date="2012-11" db="EMBL/GenBank/DDBJ databases">
        <authorList>
            <person name="Lucero-Rivera Y.E."/>
            <person name="Tovar-Ramirez D."/>
        </authorList>
    </citation>
    <scope>NUCLEOTIDE SEQUENCE [LARGE SCALE GENOMIC DNA]</scope>
    <source>
        <strain evidence="3">Araruama</strain>
    </source>
</reference>
<name>A0A1V1PGH5_9BACT</name>
<comment type="caution">
    <text evidence="2">The sequence shown here is derived from an EMBL/GenBank/DDBJ whole genome shotgun (WGS) entry which is preliminary data.</text>
</comment>
<evidence type="ECO:0000313" key="3">
    <source>
        <dbReference type="Proteomes" id="UP000189670"/>
    </source>
</evidence>
<accession>A0A1V1PGH5</accession>
<evidence type="ECO:0008006" key="4">
    <source>
        <dbReference type="Google" id="ProtNLM"/>
    </source>
</evidence>